<evidence type="ECO:0000256" key="1">
    <source>
        <dbReference type="SAM" id="MobiDB-lite"/>
    </source>
</evidence>
<sequence length="180" mass="19745">MSSSSCQVILLPLSLFFSVVWLPRPMVIIPALFAPLTMVLDRDELRSCLSGCESKAAEDGLGVADPLQISTISELTSSSKATFISCKDAERSCRPSCMFCCSWFWMLIFFSLFLPSGSWGVPLKMMRYVVRKRAPSAGRMWGPPRRPPVASSLPSGSRRTRNPSDTNFSPGSSAGRRILG</sequence>
<evidence type="ECO:0000256" key="2">
    <source>
        <dbReference type="SAM" id="Phobius"/>
    </source>
</evidence>
<proteinExistence type="predicted"/>
<feature type="region of interest" description="Disordered" evidence="1">
    <location>
        <begin position="137"/>
        <end position="180"/>
    </location>
</feature>
<evidence type="ECO:0000313" key="3">
    <source>
        <dbReference type="EMBL" id="KAF3832669.1"/>
    </source>
</evidence>
<evidence type="ECO:0000313" key="4">
    <source>
        <dbReference type="Proteomes" id="UP000518266"/>
    </source>
</evidence>
<name>A0A7J5X7Q0_DISMA</name>
<keyword evidence="4" id="KW-1185">Reference proteome</keyword>
<accession>A0A7J5X7Q0</accession>
<keyword evidence="2" id="KW-1133">Transmembrane helix</keyword>
<keyword evidence="2" id="KW-0812">Transmembrane</keyword>
<protein>
    <submittedName>
        <fullName evidence="3">Uncharacterized protein</fullName>
    </submittedName>
</protein>
<keyword evidence="2" id="KW-0472">Membrane</keyword>
<feature type="transmembrane region" description="Helical" evidence="2">
    <location>
        <begin position="103"/>
        <end position="123"/>
    </location>
</feature>
<feature type="compositionally biased region" description="Polar residues" evidence="1">
    <location>
        <begin position="152"/>
        <end position="172"/>
    </location>
</feature>
<dbReference type="Proteomes" id="UP000518266">
    <property type="component" value="Unassembled WGS sequence"/>
</dbReference>
<reference evidence="3 4" key="1">
    <citation type="submission" date="2020-03" db="EMBL/GenBank/DDBJ databases">
        <title>Dissostichus mawsoni Genome sequencing and assembly.</title>
        <authorList>
            <person name="Park H."/>
        </authorList>
    </citation>
    <scope>NUCLEOTIDE SEQUENCE [LARGE SCALE GENOMIC DNA]</scope>
    <source>
        <strain evidence="3">DM0001</strain>
        <tissue evidence="3">Muscle</tissue>
    </source>
</reference>
<gene>
    <name evidence="3" type="ORF">F7725_026334</name>
</gene>
<organism evidence="3 4">
    <name type="scientific">Dissostichus mawsoni</name>
    <name type="common">Antarctic cod</name>
    <dbReference type="NCBI Taxonomy" id="36200"/>
    <lineage>
        <taxon>Eukaryota</taxon>
        <taxon>Metazoa</taxon>
        <taxon>Chordata</taxon>
        <taxon>Craniata</taxon>
        <taxon>Vertebrata</taxon>
        <taxon>Euteleostomi</taxon>
        <taxon>Actinopterygii</taxon>
        <taxon>Neopterygii</taxon>
        <taxon>Teleostei</taxon>
        <taxon>Neoteleostei</taxon>
        <taxon>Acanthomorphata</taxon>
        <taxon>Eupercaria</taxon>
        <taxon>Perciformes</taxon>
        <taxon>Notothenioidei</taxon>
        <taxon>Nototheniidae</taxon>
        <taxon>Dissostichus</taxon>
    </lineage>
</organism>
<comment type="caution">
    <text evidence="3">The sequence shown here is derived from an EMBL/GenBank/DDBJ whole genome shotgun (WGS) entry which is preliminary data.</text>
</comment>
<dbReference type="AlphaFoldDB" id="A0A7J5X7Q0"/>
<dbReference type="EMBL" id="JAAKFY010000027">
    <property type="protein sequence ID" value="KAF3832669.1"/>
    <property type="molecule type" value="Genomic_DNA"/>
</dbReference>